<evidence type="ECO:0000259" key="4">
    <source>
        <dbReference type="Pfam" id="PF01103"/>
    </source>
</evidence>
<dbReference type="InterPro" id="IPR000184">
    <property type="entry name" value="Bac_surfAg_D15"/>
</dbReference>
<keyword evidence="2" id="KW-0472">Membrane</keyword>
<evidence type="ECO:0000256" key="3">
    <source>
        <dbReference type="SAM" id="SignalP"/>
    </source>
</evidence>
<evidence type="ECO:0000313" key="5">
    <source>
        <dbReference type="EMBL" id="OAN10856.1"/>
    </source>
</evidence>
<accession>A0A178K172</accession>
<dbReference type="AlphaFoldDB" id="A0A178K172"/>
<evidence type="ECO:0000256" key="2">
    <source>
        <dbReference type="ARBA" id="ARBA00023136"/>
    </source>
</evidence>
<dbReference type="Gene3D" id="2.40.160.50">
    <property type="entry name" value="membrane protein fhac: a member of the omp85/tpsb transporter family"/>
    <property type="match status" value="1"/>
</dbReference>
<comment type="subcellular location">
    <subcellularLocation>
        <location evidence="1">Membrane</location>
    </subcellularLocation>
</comment>
<organism evidence="5 6">
    <name type="scientific">Photobacterium jeanii</name>
    <dbReference type="NCBI Taxonomy" id="858640"/>
    <lineage>
        <taxon>Bacteria</taxon>
        <taxon>Pseudomonadati</taxon>
        <taxon>Pseudomonadota</taxon>
        <taxon>Gammaproteobacteria</taxon>
        <taxon>Vibrionales</taxon>
        <taxon>Vibrionaceae</taxon>
        <taxon>Photobacterium</taxon>
    </lineage>
</organism>
<feature type="domain" description="Bacterial surface antigen (D15)" evidence="4">
    <location>
        <begin position="165"/>
        <end position="342"/>
    </location>
</feature>
<protein>
    <recommendedName>
        <fullName evidence="4">Bacterial surface antigen (D15) domain-containing protein</fullName>
    </recommendedName>
</protein>
<dbReference type="STRING" id="858640.A3K86_17845"/>
<gene>
    <name evidence="5" type="ORF">A3K86_17845</name>
</gene>
<reference evidence="5 6" key="1">
    <citation type="submission" date="2016-03" db="EMBL/GenBank/DDBJ databases">
        <title>Photobacterium proteolyticum sp. nov. a protease producing bacterium isolated from ocean sediments of Laizhou Bay.</title>
        <authorList>
            <person name="Li Y."/>
        </authorList>
    </citation>
    <scope>NUCLEOTIDE SEQUENCE [LARGE SCALE GENOMIC DNA]</scope>
    <source>
        <strain evidence="5 6">R-40508</strain>
    </source>
</reference>
<name>A0A178K172_9GAMM</name>
<keyword evidence="6" id="KW-1185">Reference proteome</keyword>
<keyword evidence="3" id="KW-0732">Signal</keyword>
<dbReference type="EMBL" id="LVHF01000033">
    <property type="protein sequence ID" value="OAN10856.1"/>
    <property type="molecule type" value="Genomic_DNA"/>
</dbReference>
<feature type="chain" id="PRO_5008089870" description="Bacterial surface antigen (D15) domain-containing protein" evidence="3">
    <location>
        <begin position="24"/>
        <end position="370"/>
    </location>
</feature>
<feature type="signal peptide" evidence="3">
    <location>
        <begin position="1"/>
        <end position="23"/>
    </location>
</feature>
<dbReference type="RefSeq" id="WP_068334503.1">
    <property type="nucleotide sequence ID" value="NZ_LVHF01000033.1"/>
</dbReference>
<dbReference type="Pfam" id="PF01103">
    <property type="entry name" value="Omp85"/>
    <property type="match status" value="1"/>
</dbReference>
<dbReference type="OrthoDB" id="9771071at2"/>
<dbReference type="SUPFAM" id="SSF56925">
    <property type="entry name" value="OMPA-like"/>
    <property type="match status" value="1"/>
</dbReference>
<comment type="caution">
    <text evidence="5">The sequence shown here is derived from an EMBL/GenBank/DDBJ whole genome shotgun (WGS) entry which is preliminary data.</text>
</comment>
<dbReference type="Proteomes" id="UP000078503">
    <property type="component" value="Unassembled WGS sequence"/>
</dbReference>
<proteinExistence type="predicted"/>
<dbReference type="GO" id="GO:0019867">
    <property type="term" value="C:outer membrane"/>
    <property type="evidence" value="ECO:0007669"/>
    <property type="project" value="InterPro"/>
</dbReference>
<sequence length="370" mass="40691">MNKAALALTCAIAAGFNPSSVFANDWIDPVDGQLDASKWLLDNAYGFMPFPIMLTDPDIGNGGGAALLFFHETDEQKKVRTENPDKVASIAPSVSGLVALGTDNGSNIYGGFHNGVWNDDTIRYEGGAYKANLNVQFYGFGDATKMNVDGMWIYQKINFRLGKKSNWWLGADYNYTSGDITFDNQKDLKLTDKDSTLGVKLAYDSLDNKFSPEQGIKAGLTYTRAAKALGGDFDYDKLELDVQSHHKLNEQWIASWRTKAINLSDGAAFYNKPSIDLRGMANLRHQGNRVFQGEAQLTYKIDPRWSVLGFAGAGTAYDNDTLGNKNPKFHGAYGAGFRHLVARQLGLKWGVDVAQSKDESTVTLQFGSAW</sequence>
<evidence type="ECO:0000256" key="1">
    <source>
        <dbReference type="ARBA" id="ARBA00004370"/>
    </source>
</evidence>
<evidence type="ECO:0000313" key="6">
    <source>
        <dbReference type="Proteomes" id="UP000078503"/>
    </source>
</evidence>
<dbReference type="InterPro" id="IPR011250">
    <property type="entry name" value="OMP/PagP_B-barrel"/>
</dbReference>